<sequence>MDVEVAFRLLVAAFCVVAPSLLFVGLLRGLEALRDDRLVESVLDRMDDGDETGGTRRRAPFTPAVSDGGRRAAETVACDTCGAPNPRYASYCGACLSTLNADD</sequence>
<accession>A0A1I2RR45</accession>
<keyword evidence="2" id="KW-0812">Transmembrane</keyword>
<keyword evidence="2" id="KW-1133">Transmembrane helix</keyword>
<dbReference type="Proteomes" id="UP000198876">
    <property type="component" value="Unassembled WGS sequence"/>
</dbReference>
<evidence type="ECO:0000313" key="3">
    <source>
        <dbReference type="EMBL" id="SFG42563.1"/>
    </source>
</evidence>
<keyword evidence="2" id="KW-0472">Membrane</keyword>
<dbReference type="STRING" id="553467.SAMN04488063_2004"/>
<evidence type="ECO:0000256" key="1">
    <source>
        <dbReference type="SAM" id="MobiDB-lite"/>
    </source>
</evidence>
<dbReference type="OrthoDB" id="205136at2157"/>
<evidence type="ECO:0000313" key="4">
    <source>
        <dbReference type="Proteomes" id="UP000198876"/>
    </source>
</evidence>
<gene>
    <name evidence="3" type="ORF">SAMN04488063_2004</name>
</gene>
<protein>
    <submittedName>
        <fullName evidence="3">Uncharacterized protein</fullName>
    </submittedName>
</protein>
<dbReference type="RefSeq" id="WP_092891746.1">
    <property type="nucleotide sequence ID" value="NZ_FOOQ01000002.1"/>
</dbReference>
<proteinExistence type="predicted"/>
<feature type="transmembrane region" description="Helical" evidence="2">
    <location>
        <begin position="6"/>
        <end position="27"/>
    </location>
</feature>
<reference evidence="4" key="1">
    <citation type="submission" date="2016-10" db="EMBL/GenBank/DDBJ databases">
        <authorList>
            <person name="Varghese N."/>
            <person name="Submissions S."/>
        </authorList>
    </citation>
    <scope>NUCLEOTIDE SEQUENCE [LARGE SCALE GENOMIC DNA]</scope>
    <source>
        <strain evidence="4">CGMCC 1.7739</strain>
    </source>
</reference>
<organism evidence="3 4">
    <name type="scientific">Halopelagius inordinatus</name>
    <dbReference type="NCBI Taxonomy" id="553467"/>
    <lineage>
        <taxon>Archaea</taxon>
        <taxon>Methanobacteriati</taxon>
        <taxon>Methanobacteriota</taxon>
        <taxon>Stenosarchaea group</taxon>
        <taxon>Halobacteria</taxon>
        <taxon>Halobacteriales</taxon>
        <taxon>Haloferacaceae</taxon>
    </lineage>
</organism>
<keyword evidence="4" id="KW-1185">Reference proteome</keyword>
<feature type="region of interest" description="Disordered" evidence="1">
    <location>
        <begin position="46"/>
        <end position="67"/>
    </location>
</feature>
<dbReference type="AlphaFoldDB" id="A0A1I2RR45"/>
<name>A0A1I2RR45_9EURY</name>
<dbReference type="EMBL" id="FOOQ01000002">
    <property type="protein sequence ID" value="SFG42563.1"/>
    <property type="molecule type" value="Genomic_DNA"/>
</dbReference>
<evidence type="ECO:0000256" key="2">
    <source>
        <dbReference type="SAM" id="Phobius"/>
    </source>
</evidence>